<evidence type="ECO:0000256" key="3">
    <source>
        <dbReference type="ARBA" id="ARBA00012438"/>
    </source>
</evidence>
<dbReference type="Pfam" id="PF00512">
    <property type="entry name" value="HisKA"/>
    <property type="match status" value="1"/>
</dbReference>
<comment type="function">
    <text evidence="15">Member of the two-component regulatory system HssS/HssR involved in intracellular heme homeostasis and tempering of staphylococcal virulence. HssS functions as a heme sensor histidine kinase which is autophosphorylated at a histidine residue and transfers its phosphate group to an aspartate residue of HssR. HssR/HssS activates the expression of hrtAB, an efflux pump, in response to extracellular heme, hemin, hemoglobin or blood.</text>
</comment>
<evidence type="ECO:0000256" key="1">
    <source>
        <dbReference type="ARBA" id="ARBA00000085"/>
    </source>
</evidence>
<dbReference type="PANTHER" id="PTHR45528">
    <property type="entry name" value="SENSOR HISTIDINE KINASE CPXA"/>
    <property type="match status" value="1"/>
</dbReference>
<feature type="domain" description="HAMP" evidence="19">
    <location>
        <begin position="171"/>
        <end position="223"/>
    </location>
</feature>
<dbReference type="SUPFAM" id="SSF47384">
    <property type="entry name" value="Homodimeric domain of signal transducing histidine kinase"/>
    <property type="match status" value="1"/>
</dbReference>
<keyword evidence="21" id="KW-1185">Reference proteome</keyword>
<feature type="domain" description="Histidine kinase" evidence="18">
    <location>
        <begin position="231"/>
        <end position="444"/>
    </location>
</feature>
<proteinExistence type="predicted"/>
<reference evidence="20 21" key="1">
    <citation type="submission" date="2017-04" db="EMBL/GenBank/DDBJ databases">
        <title>Complete Genome Sequence of the Bacillus horikoshii 20a strain from Cuatro Cienegas, Coahuila, Mexico.</title>
        <authorList>
            <person name="Zarza E."/>
            <person name="Alcaraz L.D."/>
            <person name="Aguilar-Salinas B."/>
            <person name="Islas A."/>
            <person name="Olmedo-Alvarez G."/>
        </authorList>
    </citation>
    <scope>NUCLEOTIDE SEQUENCE [LARGE SCALE GENOMIC DNA]</scope>
    <source>
        <strain evidence="20 21">20a</strain>
    </source>
</reference>
<keyword evidence="9" id="KW-0418">Kinase</keyword>
<dbReference type="Proteomes" id="UP000195573">
    <property type="component" value="Chromosome"/>
</dbReference>
<evidence type="ECO:0000256" key="14">
    <source>
        <dbReference type="ARBA" id="ARBA00023136"/>
    </source>
</evidence>
<evidence type="ECO:0000256" key="9">
    <source>
        <dbReference type="ARBA" id="ARBA00022777"/>
    </source>
</evidence>
<dbReference type="InterPro" id="IPR005467">
    <property type="entry name" value="His_kinase_dom"/>
</dbReference>
<evidence type="ECO:0000256" key="15">
    <source>
        <dbReference type="ARBA" id="ARBA00037219"/>
    </source>
</evidence>
<dbReference type="PANTHER" id="PTHR45528:SF11">
    <property type="entry name" value="HISTIDINE KINASE"/>
    <property type="match status" value="1"/>
</dbReference>
<dbReference type="Pfam" id="PF00672">
    <property type="entry name" value="HAMP"/>
    <property type="match status" value="1"/>
</dbReference>
<evidence type="ECO:0000256" key="16">
    <source>
        <dbReference type="ARBA" id="ARBA00040841"/>
    </source>
</evidence>
<comment type="subcellular location">
    <subcellularLocation>
        <location evidence="2">Cell membrane</location>
        <topology evidence="2">Multi-pass membrane protein</topology>
    </subcellularLocation>
</comment>
<dbReference type="InterPro" id="IPR003661">
    <property type="entry name" value="HisK_dim/P_dom"/>
</dbReference>
<dbReference type="InterPro" id="IPR050398">
    <property type="entry name" value="HssS/ArlS-like"/>
</dbReference>
<keyword evidence="12" id="KW-0902">Two-component regulatory system</keyword>
<name>A0ABN4ZCS4_9BACI</name>
<evidence type="ECO:0000256" key="17">
    <source>
        <dbReference type="SAM" id="Phobius"/>
    </source>
</evidence>
<dbReference type="Gene3D" id="1.10.287.130">
    <property type="match status" value="1"/>
</dbReference>
<evidence type="ECO:0000256" key="7">
    <source>
        <dbReference type="ARBA" id="ARBA00022692"/>
    </source>
</evidence>
<evidence type="ECO:0000256" key="2">
    <source>
        <dbReference type="ARBA" id="ARBA00004651"/>
    </source>
</evidence>
<sequence>MKRSYLHSIYLRFVIIFVGILMISGVLSLGISTLVGMDEMKNAVREQLNERLTTMKQLVEDKGIPVEEAADYIEGAGVQVRFFPNREALVQDKWFSLPSNEDHHSGKGDILNGEWKGKINFPSVSSYVDDRYVVLIPQVNNNLITHFQNTVRTNILTTTILGTFFVLFAISLIVKRIRKISNASIQVAEGDLSVQIEDKGKDEIGELARNFNTMVKKLGENEYLHKEFVASVSHEFKTPVSSLKGFGKMLKSNHLSPERRNEYLDIIISESERLSQLSSNLLRLSELDHGVNTLRKNRFSLDEQIKEMLILFQDQWEQKNIHLHLHLEEIDYTGDEELLKQVWINLLSNSIKFSPDGGRLEINLQTVGNDILVSFSDHGIGIPEQHLKSIFNRFVKVDQSRSQYGTGLGLSIAKKVVELHAGEIWAESELGKGSTFNVKLKIEGNE</sequence>
<organism evidence="20 21">
    <name type="scientific">Sutcliffiella horikoshii</name>
    <dbReference type="NCBI Taxonomy" id="79883"/>
    <lineage>
        <taxon>Bacteria</taxon>
        <taxon>Bacillati</taxon>
        <taxon>Bacillota</taxon>
        <taxon>Bacilli</taxon>
        <taxon>Bacillales</taxon>
        <taxon>Bacillaceae</taxon>
        <taxon>Sutcliffiella</taxon>
    </lineage>
</organism>
<evidence type="ECO:0000256" key="12">
    <source>
        <dbReference type="ARBA" id="ARBA00023012"/>
    </source>
</evidence>
<keyword evidence="11 17" id="KW-1133">Transmembrane helix</keyword>
<comment type="catalytic activity">
    <reaction evidence="1">
        <text>ATP + protein L-histidine = ADP + protein N-phospho-L-histidine.</text>
        <dbReference type="EC" id="2.7.13.3"/>
    </reaction>
</comment>
<dbReference type="InterPro" id="IPR036890">
    <property type="entry name" value="HATPase_C_sf"/>
</dbReference>
<dbReference type="Pfam" id="PF02518">
    <property type="entry name" value="HATPase_c"/>
    <property type="match status" value="1"/>
</dbReference>
<evidence type="ECO:0000256" key="11">
    <source>
        <dbReference type="ARBA" id="ARBA00022989"/>
    </source>
</evidence>
<feature type="transmembrane region" description="Helical" evidence="17">
    <location>
        <begin position="155"/>
        <end position="174"/>
    </location>
</feature>
<dbReference type="InterPro" id="IPR003660">
    <property type="entry name" value="HAMP_dom"/>
</dbReference>
<dbReference type="EMBL" id="CP020880">
    <property type="protein sequence ID" value="ART74859.1"/>
    <property type="molecule type" value="Genomic_DNA"/>
</dbReference>
<dbReference type="SMART" id="SM00304">
    <property type="entry name" value="HAMP"/>
    <property type="match status" value="1"/>
</dbReference>
<keyword evidence="14 17" id="KW-0472">Membrane</keyword>
<dbReference type="PROSITE" id="PS50109">
    <property type="entry name" value="HIS_KIN"/>
    <property type="match status" value="1"/>
</dbReference>
<dbReference type="InterPro" id="IPR003594">
    <property type="entry name" value="HATPase_dom"/>
</dbReference>
<dbReference type="CDD" id="cd00082">
    <property type="entry name" value="HisKA"/>
    <property type="match status" value="1"/>
</dbReference>
<evidence type="ECO:0000256" key="10">
    <source>
        <dbReference type="ARBA" id="ARBA00022840"/>
    </source>
</evidence>
<protein>
    <recommendedName>
        <fullName evidence="16">Heme sensor protein HssS</fullName>
        <ecNumber evidence="3">2.7.13.3</ecNumber>
    </recommendedName>
</protein>
<dbReference type="RefSeq" id="WP_088016822.1">
    <property type="nucleotide sequence ID" value="NZ_CP020880.1"/>
</dbReference>
<dbReference type="SMART" id="SM00387">
    <property type="entry name" value="HATPase_c"/>
    <property type="match status" value="1"/>
</dbReference>
<evidence type="ECO:0000256" key="5">
    <source>
        <dbReference type="ARBA" id="ARBA00022553"/>
    </source>
</evidence>
<dbReference type="Gene3D" id="3.30.565.10">
    <property type="entry name" value="Histidine kinase-like ATPase, C-terminal domain"/>
    <property type="match status" value="1"/>
</dbReference>
<evidence type="ECO:0000313" key="20">
    <source>
        <dbReference type="EMBL" id="ART74859.1"/>
    </source>
</evidence>
<accession>A0ABN4ZCS4</accession>
<keyword evidence="5" id="KW-0597">Phosphoprotein</keyword>
<dbReference type="SUPFAM" id="SSF158472">
    <property type="entry name" value="HAMP domain-like"/>
    <property type="match status" value="1"/>
</dbReference>
<dbReference type="InterPro" id="IPR004358">
    <property type="entry name" value="Sig_transdc_His_kin-like_C"/>
</dbReference>
<dbReference type="SUPFAM" id="SSF55874">
    <property type="entry name" value="ATPase domain of HSP90 chaperone/DNA topoisomerase II/histidine kinase"/>
    <property type="match status" value="1"/>
</dbReference>
<dbReference type="PROSITE" id="PS50885">
    <property type="entry name" value="HAMP"/>
    <property type="match status" value="1"/>
</dbReference>
<keyword evidence="8" id="KW-0547">Nucleotide-binding</keyword>
<evidence type="ECO:0000256" key="4">
    <source>
        <dbReference type="ARBA" id="ARBA00022475"/>
    </source>
</evidence>
<gene>
    <name evidence="20" type="ORF">B4U37_01805</name>
</gene>
<dbReference type="CDD" id="cd06225">
    <property type="entry name" value="HAMP"/>
    <property type="match status" value="1"/>
</dbReference>
<evidence type="ECO:0000256" key="13">
    <source>
        <dbReference type="ARBA" id="ARBA00023026"/>
    </source>
</evidence>
<evidence type="ECO:0000259" key="18">
    <source>
        <dbReference type="PROSITE" id="PS50109"/>
    </source>
</evidence>
<evidence type="ECO:0000259" key="19">
    <source>
        <dbReference type="PROSITE" id="PS50885"/>
    </source>
</evidence>
<dbReference type="CDD" id="cd00075">
    <property type="entry name" value="HATPase"/>
    <property type="match status" value="1"/>
</dbReference>
<keyword evidence="10" id="KW-0067">ATP-binding</keyword>
<dbReference type="SMART" id="SM00388">
    <property type="entry name" value="HisKA"/>
    <property type="match status" value="1"/>
</dbReference>
<keyword evidence="13" id="KW-0843">Virulence</keyword>
<dbReference type="EC" id="2.7.13.3" evidence="3"/>
<evidence type="ECO:0000256" key="8">
    <source>
        <dbReference type="ARBA" id="ARBA00022741"/>
    </source>
</evidence>
<dbReference type="Gene3D" id="6.10.340.10">
    <property type="match status" value="1"/>
</dbReference>
<keyword evidence="7 17" id="KW-0812">Transmembrane</keyword>
<keyword evidence="4" id="KW-1003">Cell membrane</keyword>
<dbReference type="GeneID" id="96737177"/>
<evidence type="ECO:0000256" key="6">
    <source>
        <dbReference type="ARBA" id="ARBA00022679"/>
    </source>
</evidence>
<keyword evidence="6" id="KW-0808">Transferase</keyword>
<dbReference type="PRINTS" id="PR00344">
    <property type="entry name" value="BCTRLSENSOR"/>
</dbReference>
<feature type="transmembrane region" description="Helical" evidence="17">
    <location>
        <begin position="9"/>
        <end position="31"/>
    </location>
</feature>
<evidence type="ECO:0000313" key="21">
    <source>
        <dbReference type="Proteomes" id="UP000195573"/>
    </source>
</evidence>
<dbReference type="InterPro" id="IPR036097">
    <property type="entry name" value="HisK_dim/P_sf"/>
</dbReference>